<name>A0AAV6YU37_ENGPU</name>
<sequence length="90" mass="9755">MCPNVGSPLPGTESVLVLSAEQVTQCTCYPLRSMNVGGAPFIYCVNMKDLILQLYCSSYRTCDIRTRAPQVSHGNAAISVLFSMPHCNIA</sequence>
<comment type="caution">
    <text evidence="1">The sequence shown here is derived from an EMBL/GenBank/DDBJ whole genome shotgun (WGS) entry which is preliminary data.</text>
</comment>
<evidence type="ECO:0000313" key="1">
    <source>
        <dbReference type="EMBL" id="KAG8538724.1"/>
    </source>
</evidence>
<proteinExistence type="predicted"/>
<dbReference type="AlphaFoldDB" id="A0AAV6YU37"/>
<organism evidence="1 2">
    <name type="scientific">Engystomops pustulosus</name>
    <name type="common">Tungara frog</name>
    <name type="synonym">Physalaemus pustulosus</name>
    <dbReference type="NCBI Taxonomy" id="76066"/>
    <lineage>
        <taxon>Eukaryota</taxon>
        <taxon>Metazoa</taxon>
        <taxon>Chordata</taxon>
        <taxon>Craniata</taxon>
        <taxon>Vertebrata</taxon>
        <taxon>Euteleostomi</taxon>
        <taxon>Amphibia</taxon>
        <taxon>Batrachia</taxon>
        <taxon>Anura</taxon>
        <taxon>Neobatrachia</taxon>
        <taxon>Hyloidea</taxon>
        <taxon>Leptodactylidae</taxon>
        <taxon>Leiuperinae</taxon>
        <taxon>Engystomops</taxon>
    </lineage>
</organism>
<accession>A0AAV6YU37</accession>
<protein>
    <submittedName>
        <fullName evidence="1">Uncharacterized protein</fullName>
    </submittedName>
</protein>
<evidence type="ECO:0000313" key="2">
    <source>
        <dbReference type="Proteomes" id="UP000824782"/>
    </source>
</evidence>
<dbReference type="Proteomes" id="UP000824782">
    <property type="component" value="Unassembled WGS sequence"/>
</dbReference>
<reference evidence="1" key="1">
    <citation type="thesis" date="2020" institute="ProQuest LLC" country="789 East Eisenhower Parkway, Ann Arbor, MI, USA">
        <title>Comparative Genomics and Chromosome Evolution.</title>
        <authorList>
            <person name="Mudd A.B."/>
        </authorList>
    </citation>
    <scope>NUCLEOTIDE SEQUENCE</scope>
    <source>
        <strain evidence="1">237g6f4</strain>
        <tissue evidence="1">Blood</tissue>
    </source>
</reference>
<dbReference type="EMBL" id="WNYA01019066">
    <property type="protein sequence ID" value="KAG8538724.1"/>
    <property type="molecule type" value="Genomic_DNA"/>
</dbReference>
<gene>
    <name evidence="1" type="ORF">GDO81_022166</name>
</gene>
<keyword evidence="2" id="KW-1185">Reference proteome</keyword>